<dbReference type="SMART" id="SM00184">
    <property type="entry name" value="RING"/>
    <property type="match status" value="1"/>
</dbReference>
<keyword evidence="3 5" id="KW-0863">Zinc-finger</keyword>
<dbReference type="SUPFAM" id="SSF57845">
    <property type="entry name" value="B-box zinc-binding domain"/>
    <property type="match status" value="1"/>
</dbReference>
<reference evidence="7" key="2">
    <citation type="journal article" date="2021" name="Genome Biol. Evol.">
        <title>Developing a high-quality reference genome for a parasitic bivalve with doubly uniparental inheritance (Bivalvia: Unionida).</title>
        <authorList>
            <person name="Smith C.H."/>
        </authorList>
    </citation>
    <scope>NUCLEOTIDE SEQUENCE</scope>
    <source>
        <strain evidence="7">CHS0354</strain>
        <tissue evidence="7">Mantle</tissue>
    </source>
</reference>
<name>A0AAE0VYP7_9BIVA</name>
<evidence type="ECO:0000256" key="5">
    <source>
        <dbReference type="PROSITE-ProRule" id="PRU00175"/>
    </source>
</evidence>
<dbReference type="PANTHER" id="PTHR25462">
    <property type="entry name" value="BONUS, ISOFORM C-RELATED"/>
    <property type="match status" value="1"/>
</dbReference>
<accession>A0AAE0VYP7</accession>
<dbReference type="PANTHER" id="PTHR25462:SF296">
    <property type="entry name" value="MEIOTIC P26, ISOFORM F"/>
    <property type="match status" value="1"/>
</dbReference>
<dbReference type="SUPFAM" id="SSF63829">
    <property type="entry name" value="Calcium-dependent phosphotriesterase"/>
    <property type="match status" value="1"/>
</dbReference>
<keyword evidence="2" id="KW-0479">Metal-binding</keyword>
<evidence type="ECO:0000313" key="7">
    <source>
        <dbReference type="EMBL" id="KAK3595573.1"/>
    </source>
</evidence>
<evidence type="ECO:0000256" key="1">
    <source>
        <dbReference type="ARBA" id="ARBA00022553"/>
    </source>
</evidence>
<dbReference type="Proteomes" id="UP001195483">
    <property type="component" value="Unassembled WGS sequence"/>
</dbReference>
<keyword evidence="4" id="KW-0862">Zinc</keyword>
<dbReference type="InterPro" id="IPR011042">
    <property type="entry name" value="6-blade_b-propeller_TolB-like"/>
</dbReference>
<dbReference type="Gene3D" id="3.30.40.10">
    <property type="entry name" value="Zinc/RING finger domain, C3HC4 (zinc finger)"/>
    <property type="match status" value="1"/>
</dbReference>
<reference evidence="7" key="1">
    <citation type="journal article" date="2021" name="Genome Biol. Evol.">
        <title>A High-Quality Reference Genome for a Parasitic Bivalve with Doubly Uniparental Inheritance (Bivalvia: Unionida).</title>
        <authorList>
            <person name="Smith C.H."/>
        </authorList>
    </citation>
    <scope>NUCLEOTIDE SEQUENCE</scope>
    <source>
        <strain evidence="7">CHS0354</strain>
    </source>
</reference>
<dbReference type="InterPro" id="IPR001841">
    <property type="entry name" value="Znf_RING"/>
</dbReference>
<evidence type="ECO:0000256" key="2">
    <source>
        <dbReference type="ARBA" id="ARBA00022723"/>
    </source>
</evidence>
<organism evidence="7 8">
    <name type="scientific">Potamilus streckersoni</name>
    <dbReference type="NCBI Taxonomy" id="2493646"/>
    <lineage>
        <taxon>Eukaryota</taxon>
        <taxon>Metazoa</taxon>
        <taxon>Spiralia</taxon>
        <taxon>Lophotrochozoa</taxon>
        <taxon>Mollusca</taxon>
        <taxon>Bivalvia</taxon>
        <taxon>Autobranchia</taxon>
        <taxon>Heteroconchia</taxon>
        <taxon>Palaeoheterodonta</taxon>
        <taxon>Unionida</taxon>
        <taxon>Unionoidea</taxon>
        <taxon>Unionidae</taxon>
        <taxon>Ambleminae</taxon>
        <taxon>Lampsilini</taxon>
        <taxon>Potamilus</taxon>
    </lineage>
</organism>
<evidence type="ECO:0000256" key="3">
    <source>
        <dbReference type="ARBA" id="ARBA00022771"/>
    </source>
</evidence>
<sequence length="657" mass="74610">MAEAQDSSSKQLCCPICLETFKSPKSLPCMHTFCEKCICKHATDLGKEGKLPATISCPVCSKVILTPTTNENPEEWAAKLPNNLIVLSPSPSNQADVNAPVYCEACASVDQWHVSVAFCVTCSEYLCQSCLSHHNRLKTSRDHQIRVHADLEHQIPNSLKDSMYKCQTHNKRLTYFCSDHRECICTKCALHDHRKCKDIVSVEDRLDDRTVTQDNFNHALQNLDILRKMFLLLTKNRESTIQTIQQQKLHVIKSIKDWSSFRKARVEEVKTITMRELEQLCQNETIIISKQVNECKRSIAAIEASQTMLLESETSDDKCKTFVTMTKVSQQLQKYLQQYDMVESRSNDMTIEFRGNQNQQNQCSCGVSSKLSRIPMLSNAFRFEGTFMLPSPLKLNSVVTFNVETISDKKACNIISGACLPDRKIVLYDDGNCKIKLFDKRFRLLSHLDLYINSNICVFDRNTVAIASGSRIHLVSVTNSLQTVKSIDCDDACYGLVSYEQNLIVYTSANKIIRYNASYKCTIITQLPESVTHRQIPMSTAGQMIYCAVKNKIITIDMNYKALKTFVVNDLKDVTIAVDKNGIIYCCGRETSNVVLFSPEGRQLGTLLSHEHGIENPTCIFLNSRNNKLFVFQSMSYKQAVDFPVEYNFKNFNSKHV</sequence>
<dbReference type="InterPro" id="IPR017907">
    <property type="entry name" value="Znf_RING_CS"/>
</dbReference>
<dbReference type="InterPro" id="IPR000315">
    <property type="entry name" value="Znf_B-box"/>
</dbReference>
<dbReference type="Pfam" id="PF00643">
    <property type="entry name" value="zf-B_box"/>
    <property type="match status" value="1"/>
</dbReference>
<keyword evidence="8" id="KW-1185">Reference proteome</keyword>
<dbReference type="Gene3D" id="3.30.160.60">
    <property type="entry name" value="Classic Zinc Finger"/>
    <property type="match status" value="1"/>
</dbReference>
<dbReference type="Gene3D" id="2.120.10.30">
    <property type="entry name" value="TolB, C-terminal domain"/>
    <property type="match status" value="1"/>
</dbReference>
<evidence type="ECO:0000256" key="4">
    <source>
        <dbReference type="ARBA" id="ARBA00022833"/>
    </source>
</evidence>
<dbReference type="Pfam" id="PF13445">
    <property type="entry name" value="zf-RING_UBOX"/>
    <property type="match status" value="1"/>
</dbReference>
<dbReference type="InterPro" id="IPR013083">
    <property type="entry name" value="Znf_RING/FYVE/PHD"/>
</dbReference>
<dbReference type="PROSITE" id="PS50089">
    <property type="entry name" value="ZF_RING_2"/>
    <property type="match status" value="1"/>
</dbReference>
<evidence type="ECO:0000313" key="8">
    <source>
        <dbReference type="Proteomes" id="UP001195483"/>
    </source>
</evidence>
<protein>
    <recommendedName>
        <fullName evidence="6">RING-type domain-containing protein</fullName>
    </recommendedName>
</protein>
<feature type="domain" description="RING-type" evidence="6">
    <location>
        <begin position="14"/>
        <end position="61"/>
    </location>
</feature>
<dbReference type="SMART" id="SM00336">
    <property type="entry name" value="BBOX"/>
    <property type="match status" value="2"/>
</dbReference>
<dbReference type="PROSITE" id="PS00518">
    <property type="entry name" value="ZF_RING_1"/>
    <property type="match status" value="1"/>
</dbReference>
<evidence type="ECO:0000259" key="6">
    <source>
        <dbReference type="PROSITE" id="PS50089"/>
    </source>
</evidence>
<dbReference type="InterPro" id="IPR047153">
    <property type="entry name" value="TRIM45/56/19-like"/>
</dbReference>
<dbReference type="GO" id="GO:0008270">
    <property type="term" value="F:zinc ion binding"/>
    <property type="evidence" value="ECO:0007669"/>
    <property type="project" value="UniProtKB-KW"/>
</dbReference>
<dbReference type="InterPro" id="IPR027370">
    <property type="entry name" value="Znf-RING_euk"/>
</dbReference>
<proteinExistence type="predicted"/>
<dbReference type="AlphaFoldDB" id="A0AAE0VYP7"/>
<reference evidence="7" key="3">
    <citation type="submission" date="2023-05" db="EMBL/GenBank/DDBJ databases">
        <authorList>
            <person name="Smith C.H."/>
        </authorList>
    </citation>
    <scope>NUCLEOTIDE SEQUENCE</scope>
    <source>
        <strain evidence="7">CHS0354</strain>
        <tissue evidence="7">Mantle</tissue>
    </source>
</reference>
<dbReference type="CDD" id="cd19776">
    <property type="entry name" value="Bbox2_TRIM25_C-IV"/>
    <property type="match status" value="1"/>
</dbReference>
<comment type="caution">
    <text evidence="7">The sequence shown here is derived from an EMBL/GenBank/DDBJ whole genome shotgun (WGS) entry which is preliminary data.</text>
</comment>
<dbReference type="EMBL" id="JAEAOA010000613">
    <property type="protein sequence ID" value="KAK3595573.1"/>
    <property type="molecule type" value="Genomic_DNA"/>
</dbReference>
<dbReference type="SUPFAM" id="SSF57850">
    <property type="entry name" value="RING/U-box"/>
    <property type="match status" value="1"/>
</dbReference>
<gene>
    <name evidence="7" type="ORF">CHS0354_009529</name>
</gene>
<keyword evidence="1" id="KW-0597">Phosphoprotein</keyword>